<gene>
    <name evidence="2" type="ORF">H4W34_003364</name>
</gene>
<dbReference type="RefSeq" id="WP_192760067.1">
    <property type="nucleotide sequence ID" value="NZ_JADBDZ010000001.1"/>
</dbReference>
<protein>
    <recommendedName>
        <fullName evidence="1">DUF4132 domain-containing protein</fullName>
    </recommendedName>
</protein>
<dbReference type="Proteomes" id="UP000627838">
    <property type="component" value="Unassembled WGS sequence"/>
</dbReference>
<comment type="caution">
    <text evidence="2">The sequence shown here is derived from an EMBL/GenBank/DDBJ whole genome shotgun (WGS) entry which is preliminary data.</text>
</comment>
<dbReference type="Pfam" id="PF13569">
    <property type="entry name" value="DUF4132"/>
    <property type="match status" value="1"/>
</dbReference>
<name>A0ABR9JSH8_9ACTN</name>
<evidence type="ECO:0000313" key="2">
    <source>
        <dbReference type="EMBL" id="MBE1533531.1"/>
    </source>
</evidence>
<proteinExistence type="predicted"/>
<feature type="domain" description="DUF4132" evidence="1">
    <location>
        <begin position="479"/>
        <end position="656"/>
    </location>
</feature>
<dbReference type="InterPro" id="IPR025406">
    <property type="entry name" value="DUF4132"/>
</dbReference>
<sequence length="731" mass="80118">MSDALPRMLVAPPWERDARAYREATKDAEKEVTLVPGLEPPADRSLVWAEGEREEWLKLCDRPSYLADKEKAILESEGWAGLVQAYKDGTVTYTPNQTYMFKRGPEELVRPLLADWSTSPRGGWGPKGDDLKALLARFGLDVRHIVFPHAKVDRARGAWALLPLLDLETAVLMAHWLSQGSGRRIAVEWLGGHGADAVPFLVPGALGKARVPREKARAALACIASRHGVPAVVDAARRYGDRAAAAVERLLADDGSQAAPEPPAKPVRPPKVTWLNRDELPEVRLRDGRALPPEAIENLIGALTFSSLPWNGDLGTHPELGDVLDRCDRASLSAFGRAIFECWIAERTPSRSGWVLDQLCLLADDDAVRRLGALLLKWPGSGTDKHAVQVLRAIGTDTALTWLHRVSQRASAPGRRQAAENCLAMVARARGLSADELADRLVPDFGLDAAGTLVLDYGPRRFTVGFDERLEPFAIDEAGKHRKTLPKPGAKDDAELAPAAYARFAALKKDVRGVAADQIRRLERAMVTGRRWSADEFERYFVGHPLLLHIARRLVWTTDDTAFRIAEDRTFADVDDAPVRLPGEARIRVPHPLELGDANTAWAELLADYEIVQPFPQLGRHVDALTGAERRTGRLERFEGGTVPVGAVLGLHRRGWERGPVEDGGVYHSIVRRFPGDAPDLVVELAPGVAVTAVDALPEQTFREVRFAEPPGETLDAVTASEVLADLSGLE</sequence>
<evidence type="ECO:0000259" key="1">
    <source>
        <dbReference type="Pfam" id="PF13569"/>
    </source>
</evidence>
<organism evidence="2 3">
    <name type="scientific">Actinomadura algeriensis</name>
    <dbReference type="NCBI Taxonomy" id="1679523"/>
    <lineage>
        <taxon>Bacteria</taxon>
        <taxon>Bacillati</taxon>
        <taxon>Actinomycetota</taxon>
        <taxon>Actinomycetes</taxon>
        <taxon>Streptosporangiales</taxon>
        <taxon>Thermomonosporaceae</taxon>
        <taxon>Actinomadura</taxon>
    </lineage>
</organism>
<accession>A0ABR9JSH8</accession>
<dbReference type="EMBL" id="JADBDZ010000001">
    <property type="protein sequence ID" value="MBE1533531.1"/>
    <property type="molecule type" value="Genomic_DNA"/>
</dbReference>
<keyword evidence="3" id="KW-1185">Reference proteome</keyword>
<evidence type="ECO:0000313" key="3">
    <source>
        <dbReference type="Proteomes" id="UP000627838"/>
    </source>
</evidence>
<reference evidence="2 3" key="1">
    <citation type="submission" date="2020-10" db="EMBL/GenBank/DDBJ databases">
        <title>Sequencing the genomes of 1000 actinobacteria strains.</title>
        <authorList>
            <person name="Klenk H.-P."/>
        </authorList>
    </citation>
    <scope>NUCLEOTIDE SEQUENCE [LARGE SCALE GENOMIC DNA]</scope>
    <source>
        <strain evidence="2 3">DSM 46744</strain>
    </source>
</reference>